<evidence type="ECO:0000313" key="1">
    <source>
        <dbReference type="EMBL" id="RBP39822.1"/>
    </source>
</evidence>
<dbReference type="EMBL" id="QNRR01000009">
    <property type="protein sequence ID" value="RBP39822.1"/>
    <property type="molecule type" value="Genomic_DNA"/>
</dbReference>
<dbReference type="OrthoDB" id="3343588at2"/>
<accession>A0A366HBS2</accession>
<keyword evidence="2" id="KW-1185">Reference proteome</keyword>
<name>A0A366HBS2_9BACT</name>
<sequence length="79" mass="9495">MQIAILELNNKNWDDFVHVRWRVQFLRHMLQMHQTSPKRGTAAWAHEEEDYVQRLEEAEMKLILFPAEWHALPDSNIPS</sequence>
<protein>
    <submittedName>
        <fullName evidence="1">Uncharacterized protein</fullName>
    </submittedName>
</protein>
<proteinExistence type="predicted"/>
<comment type="caution">
    <text evidence="1">The sequence shown here is derived from an EMBL/GenBank/DDBJ whole genome shotgun (WGS) entry which is preliminary data.</text>
</comment>
<organism evidence="1 2">
    <name type="scientific">Roseimicrobium gellanilyticum</name>
    <dbReference type="NCBI Taxonomy" id="748857"/>
    <lineage>
        <taxon>Bacteria</taxon>
        <taxon>Pseudomonadati</taxon>
        <taxon>Verrucomicrobiota</taxon>
        <taxon>Verrucomicrobiia</taxon>
        <taxon>Verrucomicrobiales</taxon>
        <taxon>Verrucomicrobiaceae</taxon>
        <taxon>Roseimicrobium</taxon>
    </lineage>
</organism>
<reference evidence="1 2" key="1">
    <citation type="submission" date="2018-06" db="EMBL/GenBank/DDBJ databases">
        <title>Genomic Encyclopedia of Type Strains, Phase IV (KMG-IV): sequencing the most valuable type-strain genomes for metagenomic binning, comparative biology and taxonomic classification.</title>
        <authorList>
            <person name="Goeker M."/>
        </authorList>
    </citation>
    <scope>NUCLEOTIDE SEQUENCE [LARGE SCALE GENOMIC DNA]</scope>
    <source>
        <strain evidence="1 2">DSM 25532</strain>
    </source>
</reference>
<dbReference type="AlphaFoldDB" id="A0A366HBS2"/>
<gene>
    <name evidence="1" type="ORF">DES53_109250</name>
</gene>
<dbReference type="Proteomes" id="UP000253426">
    <property type="component" value="Unassembled WGS sequence"/>
</dbReference>
<evidence type="ECO:0000313" key="2">
    <source>
        <dbReference type="Proteomes" id="UP000253426"/>
    </source>
</evidence>